<dbReference type="eggNOG" id="ENOG5033DT4">
    <property type="taxonomic scope" value="Bacteria"/>
</dbReference>
<keyword evidence="2" id="KW-1185">Reference proteome</keyword>
<dbReference type="Proteomes" id="UP000003195">
    <property type="component" value="Unassembled WGS sequence"/>
</dbReference>
<comment type="caution">
    <text evidence="1">The sequence shown here is derived from an EMBL/GenBank/DDBJ whole genome shotgun (WGS) entry which is preliminary data.</text>
</comment>
<sequence>MEEKQKVELTLPNPLNIAVQVPGLPGKDGKSAYEVAVEQGFVGTVDEWLESLHGQNGSSSEPVSMNFLTVYRMMKDRAMKVDSDSLEDVLKALLREVIPDGRYTSDLAEFKLVDGTSVAVGDTVVHVEGQPGFYVVDTTGNRQMIPDSGRLDFALMQPFDGNEKILTMEYPNSSEGTAASLTIPAVQTGGGNEELFNENGVKIYRRADGQAVIEFPAYAMLDPIYNNPNLDSLHFDSLELNELSGGGDDITITGMMLLARLTSKAYFPRDKEMPRHIQLPSQSERLNLEFRRKGRAEGYADDVFSWANIDCDGSTWDHGVGVSYAKQDRL</sequence>
<dbReference type="HOGENOM" id="CLU_841464_0_0_9"/>
<gene>
    <name evidence="1" type="ORF">HMPREF9429_00509</name>
</gene>
<organism evidence="1 2">
    <name type="scientific">Megasphaera micronuciformis F0359</name>
    <dbReference type="NCBI Taxonomy" id="706434"/>
    <lineage>
        <taxon>Bacteria</taxon>
        <taxon>Bacillati</taxon>
        <taxon>Bacillota</taxon>
        <taxon>Negativicutes</taxon>
        <taxon>Veillonellales</taxon>
        <taxon>Veillonellaceae</taxon>
        <taxon>Megasphaera</taxon>
    </lineage>
</organism>
<dbReference type="EMBL" id="AECS01000012">
    <property type="protein sequence ID" value="EFQ04573.1"/>
    <property type="molecule type" value="Genomic_DNA"/>
</dbReference>
<dbReference type="AlphaFoldDB" id="E2ZAP1"/>
<proteinExistence type="predicted"/>
<evidence type="ECO:0000313" key="1">
    <source>
        <dbReference type="EMBL" id="EFQ04573.1"/>
    </source>
</evidence>
<dbReference type="STRING" id="706434.HMPREF9429_00509"/>
<dbReference type="RefSeq" id="WP_006941355.1">
    <property type="nucleotide sequence ID" value="NZ_GL538186.1"/>
</dbReference>
<evidence type="ECO:0000313" key="2">
    <source>
        <dbReference type="Proteomes" id="UP000003195"/>
    </source>
</evidence>
<dbReference type="OrthoDB" id="2908256at2"/>
<protein>
    <submittedName>
        <fullName evidence="1">Uncharacterized protein</fullName>
    </submittedName>
</protein>
<name>E2ZAP1_9FIRM</name>
<reference evidence="1 2" key="1">
    <citation type="submission" date="2010-08" db="EMBL/GenBank/DDBJ databases">
        <authorList>
            <person name="Weinstock G."/>
            <person name="Sodergren E."/>
            <person name="Clifton S."/>
            <person name="Fulton L."/>
            <person name="Fulton B."/>
            <person name="Courtney L."/>
            <person name="Fronick C."/>
            <person name="Harrison M."/>
            <person name="Strong C."/>
            <person name="Farmer C."/>
            <person name="Delahaunty K."/>
            <person name="Markovic C."/>
            <person name="Hall O."/>
            <person name="Minx P."/>
            <person name="Tomlinson C."/>
            <person name="Mitreva M."/>
            <person name="Hou S."/>
            <person name="Chen J."/>
            <person name="Wollam A."/>
            <person name="Pepin K.H."/>
            <person name="Johnson M."/>
            <person name="Bhonagiri V."/>
            <person name="Zhang X."/>
            <person name="Suruliraj S."/>
            <person name="Warren W."/>
            <person name="Chinwalla A."/>
            <person name="Mardis E.R."/>
            <person name="Wilson R.K."/>
        </authorList>
    </citation>
    <scope>NUCLEOTIDE SEQUENCE [LARGE SCALE GENOMIC DNA]</scope>
    <source>
        <strain evidence="1 2">F0359</strain>
    </source>
</reference>
<accession>E2ZAP1</accession>